<protein>
    <recommendedName>
        <fullName evidence="6 11">Adenine phosphoribosyltransferase</fullName>
        <shortName evidence="11">APRT</shortName>
        <ecNumber evidence="6 11">2.4.2.7</ecNumber>
    </recommendedName>
</protein>
<dbReference type="EC" id="2.4.2.7" evidence="6 11"/>
<feature type="domain" description="Phosphoribosyltransferase" evidence="12">
    <location>
        <begin position="29"/>
        <end position="142"/>
    </location>
</feature>
<dbReference type="SUPFAM" id="SSF53271">
    <property type="entry name" value="PRTase-like"/>
    <property type="match status" value="1"/>
</dbReference>
<keyword evidence="7 11" id="KW-0963">Cytoplasm</keyword>
<dbReference type="HAMAP" id="MF_00004">
    <property type="entry name" value="Aden_phosphoribosyltr"/>
    <property type="match status" value="1"/>
</dbReference>
<evidence type="ECO:0000256" key="10">
    <source>
        <dbReference type="ARBA" id="ARBA00022726"/>
    </source>
</evidence>
<dbReference type="Pfam" id="PF00156">
    <property type="entry name" value="Pribosyltran"/>
    <property type="match status" value="1"/>
</dbReference>
<dbReference type="InterPro" id="IPR029057">
    <property type="entry name" value="PRTase-like"/>
</dbReference>
<name>A0ABV2LSX4_9FLAO</name>
<evidence type="ECO:0000256" key="7">
    <source>
        <dbReference type="ARBA" id="ARBA00022490"/>
    </source>
</evidence>
<dbReference type="NCBIfam" id="NF002636">
    <property type="entry name" value="PRK02304.1-5"/>
    <property type="match status" value="1"/>
</dbReference>
<proteinExistence type="inferred from homology"/>
<dbReference type="PANTHER" id="PTHR32315:SF3">
    <property type="entry name" value="ADENINE PHOSPHORIBOSYLTRANSFERASE"/>
    <property type="match status" value="1"/>
</dbReference>
<evidence type="ECO:0000313" key="13">
    <source>
        <dbReference type="EMBL" id="MET3731667.1"/>
    </source>
</evidence>
<dbReference type="PANTHER" id="PTHR32315">
    <property type="entry name" value="ADENINE PHOSPHORIBOSYLTRANSFERASE"/>
    <property type="match status" value="1"/>
</dbReference>
<evidence type="ECO:0000256" key="6">
    <source>
        <dbReference type="ARBA" id="ARBA00011893"/>
    </source>
</evidence>
<keyword evidence="8 11" id="KW-0328">Glycosyltransferase</keyword>
<dbReference type="InterPro" id="IPR005764">
    <property type="entry name" value="Ade_phspho_trans"/>
</dbReference>
<evidence type="ECO:0000256" key="4">
    <source>
        <dbReference type="ARBA" id="ARBA00004659"/>
    </source>
</evidence>
<evidence type="ECO:0000256" key="5">
    <source>
        <dbReference type="ARBA" id="ARBA00008391"/>
    </source>
</evidence>
<dbReference type="InterPro" id="IPR000836">
    <property type="entry name" value="PRTase_dom"/>
</dbReference>
<evidence type="ECO:0000313" key="14">
    <source>
        <dbReference type="Proteomes" id="UP001549146"/>
    </source>
</evidence>
<comment type="subunit">
    <text evidence="11">Homodimer.</text>
</comment>
<comment type="similarity">
    <text evidence="5 11">Belongs to the purine/pyrimidine phosphoribosyltransferase family.</text>
</comment>
<evidence type="ECO:0000259" key="12">
    <source>
        <dbReference type="Pfam" id="PF00156"/>
    </source>
</evidence>
<sequence>MSDLSQRIDENIARVADFPQEGIQYKDITSLFQNPALCAEIVDAFAEFSRGKIDVVCGIESRGFLFGIQIAQKLNLPFVLIRKQGKLPPPTIAESYELEYGSATIEVQPQYIQKGMRALIHDDVLATGGTAEASAKLIEKCGGVVTQFSFIADLTFLNGKEKLSHFTEDIQSLVGY</sequence>
<comment type="caution">
    <text evidence="13">The sequence shown here is derived from an EMBL/GenBank/DDBJ whole genome shotgun (WGS) entry which is preliminary data.</text>
</comment>
<evidence type="ECO:0000256" key="8">
    <source>
        <dbReference type="ARBA" id="ARBA00022676"/>
    </source>
</evidence>
<dbReference type="EMBL" id="JBEPMO010000005">
    <property type="protein sequence ID" value="MET3731667.1"/>
    <property type="molecule type" value="Genomic_DNA"/>
</dbReference>
<evidence type="ECO:0000256" key="3">
    <source>
        <dbReference type="ARBA" id="ARBA00004496"/>
    </source>
</evidence>
<dbReference type="GO" id="GO:0003999">
    <property type="term" value="F:adenine phosphoribosyltransferase activity"/>
    <property type="evidence" value="ECO:0007669"/>
    <property type="project" value="UniProtKB-EC"/>
</dbReference>
<evidence type="ECO:0000256" key="9">
    <source>
        <dbReference type="ARBA" id="ARBA00022679"/>
    </source>
</evidence>
<gene>
    <name evidence="11" type="primary">apt</name>
    <name evidence="13" type="ORF">ABID46_001241</name>
</gene>
<keyword evidence="10 11" id="KW-0660">Purine salvage</keyword>
<comment type="catalytic activity">
    <reaction evidence="1 11">
        <text>AMP + diphosphate = 5-phospho-alpha-D-ribose 1-diphosphate + adenine</text>
        <dbReference type="Rhea" id="RHEA:16609"/>
        <dbReference type="ChEBI" id="CHEBI:16708"/>
        <dbReference type="ChEBI" id="CHEBI:33019"/>
        <dbReference type="ChEBI" id="CHEBI:58017"/>
        <dbReference type="ChEBI" id="CHEBI:456215"/>
        <dbReference type="EC" id="2.4.2.7"/>
    </reaction>
</comment>
<organism evidence="13 14">
    <name type="scientific">Moheibacter stercoris</name>
    <dbReference type="NCBI Taxonomy" id="1628251"/>
    <lineage>
        <taxon>Bacteria</taxon>
        <taxon>Pseudomonadati</taxon>
        <taxon>Bacteroidota</taxon>
        <taxon>Flavobacteriia</taxon>
        <taxon>Flavobacteriales</taxon>
        <taxon>Weeksellaceae</taxon>
        <taxon>Moheibacter</taxon>
    </lineage>
</organism>
<comment type="subcellular location">
    <subcellularLocation>
        <location evidence="3 11">Cytoplasm</location>
    </subcellularLocation>
</comment>
<dbReference type="CDD" id="cd06223">
    <property type="entry name" value="PRTases_typeI"/>
    <property type="match status" value="1"/>
</dbReference>
<comment type="pathway">
    <text evidence="4 11">Purine metabolism; AMP biosynthesis via salvage pathway; AMP from adenine: step 1/1.</text>
</comment>
<dbReference type="NCBIfam" id="NF002634">
    <property type="entry name" value="PRK02304.1-3"/>
    <property type="match status" value="1"/>
</dbReference>
<keyword evidence="9 11" id="KW-0808">Transferase</keyword>
<evidence type="ECO:0000256" key="2">
    <source>
        <dbReference type="ARBA" id="ARBA00003968"/>
    </source>
</evidence>
<evidence type="ECO:0000256" key="1">
    <source>
        <dbReference type="ARBA" id="ARBA00000868"/>
    </source>
</evidence>
<keyword evidence="14" id="KW-1185">Reference proteome</keyword>
<comment type="function">
    <text evidence="2 11">Catalyzes a salvage reaction resulting in the formation of AMP, that is energically less costly than de novo synthesis.</text>
</comment>
<dbReference type="Gene3D" id="3.40.50.2020">
    <property type="match status" value="1"/>
</dbReference>
<evidence type="ECO:0000256" key="11">
    <source>
        <dbReference type="HAMAP-Rule" id="MF_00004"/>
    </source>
</evidence>
<reference evidence="13 14" key="1">
    <citation type="submission" date="2024-06" db="EMBL/GenBank/DDBJ databases">
        <title>Genomic Encyclopedia of Type Strains, Phase IV (KMG-IV): sequencing the most valuable type-strain genomes for metagenomic binning, comparative biology and taxonomic classification.</title>
        <authorList>
            <person name="Goeker M."/>
        </authorList>
    </citation>
    <scope>NUCLEOTIDE SEQUENCE [LARGE SCALE GENOMIC DNA]</scope>
    <source>
        <strain evidence="13 14">DSM 29388</strain>
    </source>
</reference>
<dbReference type="RefSeq" id="WP_354508146.1">
    <property type="nucleotide sequence ID" value="NZ_JBEPMO010000005.1"/>
</dbReference>
<dbReference type="InterPro" id="IPR050054">
    <property type="entry name" value="UPRTase/APRTase"/>
</dbReference>
<dbReference type="Proteomes" id="UP001549146">
    <property type="component" value="Unassembled WGS sequence"/>
</dbReference>
<accession>A0ABV2LSX4</accession>